<evidence type="ECO:0000313" key="3">
    <source>
        <dbReference type="Proteomes" id="UP000824120"/>
    </source>
</evidence>
<proteinExistence type="predicted"/>
<gene>
    <name evidence="2" type="ORF">H5410_021995</name>
</gene>
<keyword evidence="3" id="KW-1185">Reference proteome</keyword>
<dbReference type="OrthoDB" id="1742302at2759"/>
<dbReference type="EMBL" id="JACXVP010000004">
    <property type="protein sequence ID" value="KAG5610714.1"/>
    <property type="molecule type" value="Genomic_DNA"/>
</dbReference>
<dbReference type="Proteomes" id="UP000824120">
    <property type="component" value="Chromosome 4"/>
</dbReference>
<dbReference type="InterPro" id="IPR005135">
    <property type="entry name" value="Endo/exonuclease/phosphatase"/>
</dbReference>
<dbReference type="Pfam" id="PF03372">
    <property type="entry name" value="Exo_endo_phos"/>
    <property type="match status" value="1"/>
</dbReference>
<reference evidence="2 3" key="1">
    <citation type="submission" date="2020-09" db="EMBL/GenBank/DDBJ databases">
        <title>De no assembly of potato wild relative species, Solanum commersonii.</title>
        <authorList>
            <person name="Cho K."/>
        </authorList>
    </citation>
    <scope>NUCLEOTIDE SEQUENCE [LARGE SCALE GENOMIC DNA]</scope>
    <source>
        <strain evidence="2">LZ3.2</strain>
        <tissue evidence="2">Leaf</tissue>
    </source>
</reference>
<organism evidence="2 3">
    <name type="scientific">Solanum commersonii</name>
    <name type="common">Commerson's wild potato</name>
    <name type="synonym">Commerson's nightshade</name>
    <dbReference type="NCBI Taxonomy" id="4109"/>
    <lineage>
        <taxon>Eukaryota</taxon>
        <taxon>Viridiplantae</taxon>
        <taxon>Streptophyta</taxon>
        <taxon>Embryophyta</taxon>
        <taxon>Tracheophyta</taxon>
        <taxon>Spermatophyta</taxon>
        <taxon>Magnoliopsida</taxon>
        <taxon>eudicotyledons</taxon>
        <taxon>Gunneridae</taxon>
        <taxon>Pentapetalae</taxon>
        <taxon>asterids</taxon>
        <taxon>lamiids</taxon>
        <taxon>Solanales</taxon>
        <taxon>Solanaceae</taxon>
        <taxon>Solanoideae</taxon>
        <taxon>Solaneae</taxon>
        <taxon>Solanum</taxon>
    </lineage>
</organism>
<sequence length="332" mass="39580">MEPFQDPSDLEHFRIKLGFDKALVNCSGKVWIFWKNDWEGVVVLDTIQQLTMKFVSNNDIFLISSAYARYSEVERLELWEELGSIIEDCHHPWMVGGDFNRLDRILVNNEFLAIFPATEVHHFIRQWSDHAPLHVVCKTEEEPTIKPFRFQNFWTKHQHFTKIVHQNWNTDFVGSPFMEVQSKLKKVKRALGMWSKEVFGNIFQQIATLEDMIRIKENQLKINPSAGNRTDLSRTKAELKKYLKIEEEYWKQKVGMRWFVDRDRNTNFFNSYVKGRRKKLHLSQITTEIGEVFQTYQQMDEGNNQDWAMLNHIPRLITYEKNEEMTKLPSQE</sequence>
<protein>
    <recommendedName>
        <fullName evidence="1">Endonuclease/exonuclease/phosphatase domain-containing protein</fullName>
    </recommendedName>
</protein>
<dbReference type="Gene3D" id="3.60.10.10">
    <property type="entry name" value="Endonuclease/exonuclease/phosphatase"/>
    <property type="match status" value="1"/>
</dbReference>
<name>A0A9J5ZDJ0_SOLCO</name>
<dbReference type="PANTHER" id="PTHR33710:SF79">
    <property type="entry name" value="OS06G0205337 PROTEIN"/>
    <property type="match status" value="1"/>
</dbReference>
<dbReference type="InterPro" id="IPR036691">
    <property type="entry name" value="Endo/exonu/phosph_ase_sf"/>
</dbReference>
<comment type="caution">
    <text evidence="2">The sequence shown here is derived from an EMBL/GenBank/DDBJ whole genome shotgun (WGS) entry which is preliminary data.</text>
</comment>
<evidence type="ECO:0000259" key="1">
    <source>
        <dbReference type="Pfam" id="PF03372"/>
    </source>
</evidence>
<accession>A0A9J5ZDJ0</accession>
<dbReference type="GO" id="GO:0003824">
    <property type="term" value="F:catalytic activity"/>
    <property type="evidence" value="ECO:0007669"/>
    <property type="project" value="InterPro"/>
</dbReference>
<feature type="domain" description="Endonuclease/exonuclease/phosphatase" evidence="1">
    <location>
        <begin position="27"/>
        <end position="130"/>
    </location>
</feature>
<dbReference type="AlphaFoldDB" id="A0A9J5ZDJ0"/>
<dbReference type="SUPFAM" id="SSF56219">
    <property type="entry name" value="DNase I-like"/>
    <property type="match status" value="1"/>
</dbReference>
<dbReference type="PANTHER" id="PTHR33710">
    <property type="entry name" value="BNAC02G09200D PROTEIN"/>
    <property type="match status" value="1"/>
</dbReference>
<evidence type="ECO:0000313" key="2">
    <source>
        <dbReference type="EMBL" id="KAG5610714.1"/>
    </source>
</evidence>